<evidence type="ECO:0000259" key="10">
    <source>
        <dbReference type="Pfam" id="PF04290"/>
    </source>
</evidence>
<feature type="transmembrane region" description="Helical" evidence="9">
    <location>
        <begin position="86"/>
        <end position="106"/>
    </location>
</feature>
<dbReference type="Pfam" id="PF04290">
    <property type="entry name" value="DctQ"/>
    <property type="match status" value="1"/>
</dbReference>
<feature type="transmembrane region" description="Helical" evidence="9">
    <location>
        <begin position="47"/>
        <end position="65"/>
    </location>
</feature>
<dbReference type="Proteomes" id="UP000199585">
    <property type="component" value="Unassembled WGS sequence"/>
</dbReference>
<reference evidence="11 12" key="1">
    <citation type="submission" date="2016-10" db="EMBL/GenBank/DDBJ databases">
        <authorList>
            <person name="de Groot N.N."/>
        </authorList>
    </citation>
    <scope>NUCLEOTIDE SEQUENCE [LARGE SCALE GENOMIC DNA]</scope>
    <source>
        <strain evidence="11 12">DSM 16213</strain>
    </source>
</reference>
<evidence type="ECO:0000256" key="9">
    <source>
        <dbReference type="RuleBase" id="RU369079"/>
    </source>
</evidence>
<organism evidence="11 12">
    <name type="scientific">Loktanella fryxellensis</name>
    <dbReference type="NCBI Taxonomy" id="245187"/>
    <lineage>
        <taxon>Bacteria</taxon>
        <taxon>Pseudomonadati</taxon>
        <taxon>Pseudomonadota</taxon>
        <taxon>Alphaproteobacteria</taxon>
        <taxon>Rhodobacterales</taxon>
        <taxon>Roseobacteraceae</taxon>
        <taxon>Loktanella</taxon>
    </lineage>
</organism>
<feature type="transmembrane region" description="Helical" evidence="9">
    <location>
        <begin position="12"/>
        <end position="35"/>
    </location>
</feature>
<evidence type="ECO:0000256" key="7">
    <source>
        <dbReference type="ARBA" id="ARBA00023136"/>
    </source>
</evidence>
<sequence length="159" mass="17613">MDKLDRNIHLVLLWAIGVLILAMMTITFTQVLARYLFTNSLSWSEEAGRYIFVWITFLGLAAAFQSRAHIALDFLAQMLPTGPSRVLRIANAVLVAAVGLALIVGGQSLMGFGMNQRSAALGLPMYTIYAVIPFSGAMLLYFALRETWRLAMHSKEQTT</sequence>
<evidence type="ECO:0000313" key="12">
    <source>
        <dbReference type="Proteomes" id="UP000199585"/>
    </source>
</evidence>
<proteinExistence type="inferred from homology"/>
<dbReference type="InterPro" id="IPR055348">
    <property type="entry name" value="DctQ"/>
</dbReference>
<evidence type="ECO:0000256" key="5">
    <source>
        <dbReference type="ARBA" id="ARBA00022692"/>
    </source>
</evidence>
<keyword evidence="5 9" id="KW-0812">Transmembrane</keyword>
<evidence type="ECO:0000256" key="3">
    <source>
        <dbReference type="ARBA" id="ARBA00022475"/>
    </source>
</evidence>
<gene>
    <name evidence="11" type="ORF">SAMN04488003_1295</name>
</gene>
<comment type="subcellular location">
    <subcellularLocation>
        <location evidence="1 9">Cell inner membrane</location>
        <topology evidence="1 9">Multi-pass membrane protein</topology>
    </subcellularLocation>
</comment>
<keyword evidence="2 9" id="KW-0813">Transport</keyword>
<name>A0A1H8IU75_9RHOB</name>
<feature type="domain" description="Tripartite ATP-independent periplasmic transporters DctQ component" evidence="10">
    <location>
        <begin position="23"/>
        <end position="151"/>
    </location>
</feature>
<keyword evidence="7 9" id="KW-0472">Membrane</keyword>
<evidence type="ECO:0000313" key="11">
    <source>
        <dbReference type="EMBL" id="SEN72124.1"/>
    </source>
</evidence>
<dbReference type="PANTHER" id="PTHR35011:SF2">
    <property type="entry name" value="2,3-DIKETO-L-GULONATE TRAP TRANSPORTER SMALL PERMEASE PROTEIN YIAM"/>
    <property type="match status" value="1"/>
</dbReference>
<dbReference type="InterPro" id="IPR007387">
    <property type="entry name" value="TRAP_DctQ"/>
</dbReference>
<keyword evidence="12" id="KW-1185">Reference proteome</keyword>
<keyword evidence="6 9" id="KW-1133">Transmembrane helix</keyword>
<keyword evidence="4 9" id="KW-0997">Cell inner membrane</keyword>
<keyword evidence="3" id="KW-1003">Cell membrane</keyword>
<comment type="function">
    <text evidence="9">Part of the tripartite ATP-independent periplasmic (TRAP) transport system.</text>
</comment>
<evidence type="ECO:0000256" key="2">
    <source>
        <dbReference type="ARBA" id="ARBA00022448"/>
    </source>
</evidence>
<dbReference type="GO" id="GO:0022857">
    <property type="term" value="F:transmembrane transporter activity"/>
    <property type="evidence" value="ECO:0007669"/>
    <property type="project" value="UniProtKB-UniRule"/>
</dbReference>
<comment type="subunit">
    <text evidence="9">The complex comprises the extracytoplasmic solute receptor protein and the two transmembrane proteins.</text>
</comment>
<accession>A0A1H8IU75</accession>
<dbReference type="RefSeq" id="WP_089905360.1">
    <property type="nucleotide sequence ID" value="NZ_FOCI01000029.1"/>
</dbReference>
<evidence type="ECO:0000256" key="6">
    <source>
        <dbReference type="ARBA" id="ARBA00022989"/>
    </source>
</evidence>
<feature type="transmembrane region" description="Helical" evidence="9">
    <location>
        <begin position="126"/>
        <end position="144"/>
    </location>
</feature>
<evidence type="ECO:0000256" key="8">
    <source>
        <dbReference type="ARBA" id="ARBA00038436"/>
    </source>
</evidence>
<dbReference type="STRING" id="245187.SAMN04488003_1295"/>
<dbReference type="OrthoDB" id="4964541at2"/>
<dbReference type="EMBL" id="FOCI01000029">
    <property type="protein sequence ID" value="SEN72124.1"/>
    <property type="molecule type" value="Genomic_DNA"/>
</dbReference>
<dbReference type="AlphaFoldDB" id="A0A1H8IU75"/>
<protein>
    <recommendedName>
        <fullName evidence="9">TRAP transporter small permease protein</fullName>
    </recommendedName>
</protein>
<comment type="similarity">
    <text evidence="8 9">Belongs to the TRAP transporter small permease family.</text>
</comment>
<dbReference type="GO" id="GO:0005886">
    <property type="term" value="C:plasma membrane"/>
    <property type="evidence" value="ECO:0007669"/>
    <property type="project" value="UniProtKB-SubCell"/>
</dbReference>
<evidence type="ECO:0000256" key="4">
    <source>
        <dbReference type="ARBA" id="ARBA00022519"/>
    </source>
</evidence>
<dbReference type="GO" id="GO:0015740">
    <property type="term" value="P:C4-dicarboxylate transport"/>
    <property type="evidence" value="ECO:0007669"/>
    <property type="project" value="TreeGrafter"/>
</dbReference>
<evidence type="ECO:0000256" key="1">
    <source>
        <dbReference type="ARBA" id="ARBA00004429"/>
    </source>
</evidence>
<dbReference type="PANTHER" id="PTHR35011">
    <property type="entry name" value="2,3-DIKETO-L-GULONATE TRAP TRANSPORTER SMALL PERMEASE PROTEIN YIAM"/>
    <property type="match status" value="1"/>
</dbReference>